<proteinExistence type="predicted"/>
<dbReference type="Proteomes" id="UP000297245">
    <property type="component" value="Unassembled WGS sequence"/>
</dbReference>
<feature type="coiled-coil region" evidence="1">
    <location>
        <begin position="23"/>
        <end position="57"/>
    </location>
</feature>
<dbReference type="Gene3D" id="3.80.10.10">
    <property type="entry name" value="Ribonuclease Inhibitor"/>
    <property type="match status" value="1"/>
</dbReference>
<organism evidence="3 4">
    <name type="scientific">Dendrothele bispora (strain CBS 962.96)</name>
    <dbReference type="NCBI Taxonomy" id="1314807"/>
    <lineage>
        <taxon>Eukaryota</taxon>
        <taxon>Fungi</taxon>
        <taxon>Dikarya</taxon>
        <taxon>Basidiomycota</taxon>
        <taxon>Agaricomycotina</taxon>
        <taxon>Agaricomycetes</taxon>
        <taxon>Agaricomycetidae</taxon>
        <taxon>Agaricales</taxon>
        <taxon>Agaricales incertae sedis</taxon>
        <taxon>Dendrothele</taxon>
    </lineage>
</organism>
<keyword evidence="4" id="KW-1185">Reference proteome</keyword>
<feature type="region of interest" description="Disordered" evidence="2">
    <location>
        <begin position="518"/>
        <end position="540"/>
    </location>
</feature>
<evidence type="ECO:0000313" key="4">
    <source>
        <dbReference type="Proteomes" id="UP000297245"/>
    </source>
</evidence>
<sequence length="540" mass="60667">MESLCPFDRSLVTSNAIPEDEDVNRIQRVCAELSQDLSRMNAQIERLRASLDAITQTRDALHSRFSSLKSITSPLRKFPVEVLQLIFINCLEQFSTISTTESPLVLTQICSRWRSIAIDTPELWTAIHINIPQAYAFEPYSSKCNSIREGVQKFLMRSGHLPLSISLYSSNNNTNQEDISEVTRTLEILEPYHKRWKHLYLQIPLRCMVVVEHLRGEDLPILETTLICCSQVLGADIQNVTEHSVPFFENAPCLRQLSLGAWYGATIFKPTGAATWERITHLIVGTGCWRLHLRDIIDMLVMCFNLEECTITVPSNDFSTSDAIPLPKLRRMNLDGQYNESSAQLLDLLILPELRELTVIDVMRDHNSPLIQSIENLLRRSSCPLTRFRLRSGVSPNASPSPESMSALFKSMLDLNELILSDGPLMTEGLLSAFTVVSPISEVLCPKLTRIEFEDDFAFPEDALLSFLTARLSPPTLSGVAPLSQVSIKHARPFISSRFSELGESKQLVTSWSFKYRRQGSQGSGSCKPSSRELEGAAFG</sequence>
<dbReference type="OrthoDB" id="3365698at2759"/>
<gene>
    <name evidence="3" type="ORF">K435DRAFT_709224</name>
</gene>
<feature type="compositionally biased region" description="Polar residues" evidence="2">
    <location>
        <begin position="518"/>
        <end position="529"/>
    </location>
</feature>
<dbReference type="AlphaFoldDB" id="A0A4S8MX89"/>
<name>A0A4S8MX89_DENBC</name>
<dbReference type="SUPFAM" id="SSF52047">
    <property type="entry name" value="RNI-like"/>
    <property type="match status" value="1"/>
</dbReference>
<dbReference type="EMBL" id="ML179036">
    <property type="protein sequence ID" value="THV07988.1"/>
    <property type="molecule type" value="Genomic_DNA"/>
</dbReference>
<evidence type="ECO:0000313" key="3">
    <source>
        <dbReference type="EMBL" id="THV07988.1"/>
    </source>
</evidence>
<reference evidence="3 4" key="1">
    <citation type="journal article" date="2019" name="Nat. Ecol. Evol.">
        <title>Megaphylogeny resolves global patterns of mushroom evolution.</title>
        <authorList>
            <person name="Varga T."/>
            <person name="Krizsan K."/>
            <person name="Foldi C."/>
            <person name="Dima B."/>
            <person name="Sanchez-Garcia M."/>
            <person name="Sanchez-Ramirez S."/>
            <person name="Szollosi G.J."/>
            <person name="Szarkandi J.G."/>
            <person name="Papp V."/>
            <person name="Albert L."/>
            <person name="Andreopoulos W."/>
            <person name="Angelini C."/>
            <person name="Antonin V."/>
            <person name="Barry K.W."/>
            <person name="Bougher N.L."/>
            <person name="Buchanan P."/>
            <person name="Buyck B."/>
            <person name="Bense V."/>
            <person name="Catcheside P."/>
            <person name="Chovatia M."/>
            <person name="Cooper J."/>
            <person name="Damon W."/>
            <person name="Desjardin D."/>
            <person name="Finy P."/>
            <person name="Geml J."/>
            <person name="Haridas S."/>
            <person name="Hughes K."/>
            <person name="Justo A."/>
            <person name="Karasinski D."/>
            <person name="Kautmanova I."/>
            <person name="Kiss B."/>
            <person name="Kocsube S."/>
            <person name="Kotiranta H."/>
            <person name="LaButti K.M."/>
            <person name="Lechner B.E."/>
            <person name="Liimatainen K."/>
            <person name="Lipzen A."/>
            <person name="Lukacs Z."/>
            <person name="Mihaltcheva S."/>
            <person name="Morgado L.N."/>
            <person name="Niskanen T."/>
            <person name="Noordeloos M.E."/>
            <person name="Ohm R.A."/>
            <person name="Ortiz-Santana B."/>
            <person name="Ovrebo C."/>
            <person name="Racz N."/>
            <person name="Riley R."/>
            <person name="Savchenko A."/>
            <person name="Shiryaev A."/>
            <person name="Soop K."/>
            <person name="Spirin V."/>
            <person name="Szebenyi C."/>
            <person name="Tomsovsky M."/>
            <person name="Tulloss R.E."/>
            <person name="Uehling J."/>
            <person name="Grigoriev I.V."/>
            <person name="Vagvolgyi C."/>
            <person name="Papp T."/>
            <person name="Martin F.M."/>
            <person name="Miettinen O."/>
            <person name="Hibbett D.S."/>
            <person name="Nagy L.G."/>
        </authorList>
    </citation>
    <scope>NUCLEOTIDE SEQUENCE [LARGE SCALE GENOMIC DNA]</scope>
    <source>
        <strain evidence="3 4">CBS 962.96</strain>
    </source>
</reference>
<dbReference type="InterPro" id="IPR032675">
    <property type="entry name" value="LRR_dom_sf"/>
</dbReference>
<evidence type="ECO:0000256" key="2">
    <source>
        <dbReference type="SAM" id="MobiDB-lite"/>
    </source>
</evidence>
<keyword evidence="1" id="KW-0175">Coiled coil</keyword>
<accession>A0A4S8MX89</accession>
<evidence type="ECO:0000256" key="1">
    <source>
        <dbReference type="SAM" id="Coils"/>
    </source>
</evidence>
<feature type="compositionally biased region" description="Basic and acidic residues" evidence="2">
    <location>
        <begin position="530"/>
        <end position="540"/>
    </location>
</feature>
<protein>
    <submittedName>
        <fullName evidence="3">Uncharacterized protein</fullName>
    </submittedName>
</protein>